<accession>G3N431</accession>
<dbReference type="OMA" id="ELDYLCG"/>
<keyword evidence="5" id="KW-1185">Reference proteome</keyword>
<feature type="domain" description="FAM65 N-terminal" evidence="3">
    <location>
        <begin position="16"/>
        <end position="325"/>
    </location>
</feature>
<reference evidence="4 5" key="1">
    <citation type="journal article" date="2021" name="G3 (Bethesda)">
        <title>Improved contiguity of the threespine stickleback genome using long-read sequencing.</title>
        <authorList>
            <person name="Nath S."/>
            <person name="Shaw D.E."/>
            <person name="White M.A."/>
        </authorList>
    </citation>
    <scope>NUCLEOTIDE SEQUENCE [LARGE SCALE GENOMIC DNA]</scope>
    <source>
        <strain evidence="4 5">Lake Benthic</strain>
    </source>
</reference>
<organism evidence="4 5">
    <name type="scientific">Gasterosteus aculeatus aculeatus</name>
    <name type="common">three-spined stickleback</name>
    <dbReference type="NCBI Taxonomy" id="481459"/>
    <lineage>
        <taxon>Eukaryota</taxon>
        <taxon>Metazoa</taxon>
        <taxon>Chordata</taxon>
        <taxon>Craniata</taxon>
        <taxon>Vertebrata</taxon>
        <taxon>Euteleostomi</taxon>
        <taxon>Actinopterygii</taxon>
        <taxon>Neopterygii</taxon>
        <taxon>Teleostei</taxon>
        <taxon>Neoteleostei</taxon>
        <taxon>Acanthomorphata</taxon>
        <taxon>Eupercaria</taxon>
        <taxon>Perciformes</taxon>
        <taxon>Cottioidei</taxon>
        <taxon>Gasterosteales</taxon>
        <taxon>Gasterosteidae</taxon>
        <taxon>Gasterosteus</taxon>
    </lineage>
</organism>
<dbReference type="Proteomes" id="UP000007635">
    <property type="component" value="Chromosome XVII"/>
</dbReference>
<comment type="similarity">
    <text evidence="1">Belongs to the RIPOR family.</text>
</comment>
<feature type="compositionally biased region" description="Low complexity" evidence="2">
    <location>
        <begin position="467"/>
        <end position="481"/>
    </location>
</feature>
<name>G3N431_GASAC</name>
<dbReference type="Pfam" id="PF15903">
    <property type="entry name" value="PL48"/>
    <property type="match status" value="1"/>
</dbReference>
<sequence>MSVKLRFDSPSDGRLVHRSRSFTGVSSLTGRQRPCVRNSLHFKATTGGKSPRMHLSAGTGVGAIWSLQPEQVDRVFKALRKGLKEHLEGHQAEMDFLSSQQRTTRRNSRLAFLYDLEKEIRTKERYIRRLEFQISKVEELYETYWVQWRLYEGAGNMKRAFSRSPSSRASRDSLLELSRSQRLSVQEMSVMEEESEILLGELRIKMKGLIGFARLCPGDQYEVAVRLGQRRWRIRGRIQSDNTQAWDEEEVVFLPHIRHNFEIKVTEAKGLGWLLVGMVTCASTEFFVARPQLMMVDVTELGTIKLQLEVTWNPFDSEKMKPLVVQQEDFASQLDGTEYAVLKPRVLHIDDEGAAGRTWFSPISGEQMSTNERRGVSDQIPIPPGPPSSERLQSQLPLQPQCGREPEPAFPPGCLGGGGGEGEEEEEGEGRGGVGECVRSSLCGSRESNGFTTECCDPAPQQLPTQPVAVSPSSPEVSPSSRRAQAMRLGALMEELEKMLRDQRRSEKELLCLDHQVLHLATILKNNLSLLRVSEEEEETLAVEEVLGSFDFLSHDDDTSCSGSLRMKDSSPMRIQSATDEDSAVAPLTSGNWSLDQALEIHLKTCCVLLQMLAETDFSPSRKELLQEVSLQAEVLQKISCILLEEDRGVSAGDILPREVLAFWDDCVTGVGPSPFCCDSARFCRTLKKRFTHKVEAKEPGQSDKVFSHLLQELQASSRLVPSPPACSPEAVTLFQLFVYLRRWNLQDLGGHISRLSREEYILSALRSPKKRRALNKLRGGNFTVLLPLRCTLQTLAALQLDFNHKVCKAAASCMCRAAGCRAFRSQAIVYYTASLRNSDVLIQHGSCLALKCLKATESADLIADLWRSADEDLCCTARETVLSFGKKGYLAFQRMDQMYTEMLEEAYQNQETESTFL</sequence>
<dbReference type="STRING" id="69293.ENSGACP00000000048"/>
<dbReference type="Ensembl" id="ENSGACT00000000048.2">
    <property type="protein sequence ID" value="ENSGACP00000000048.2"/>
    <property type="gene ID" value="ENSGACG00000000035.2"/>
</dbReference>
<feature type="region of interest" description="Disordered" evidence="2">
    <location>
        <begin position="357"/>
        <end position="435"/>
    </location>
</feature>
<proteinExistence type="inferred from homology"/>
<dbReference type="AlphaFoldDB" id="G3N431"/>
<dbReference type="GeneTree" id="ENSGT00940000153717"/>
<dbReference type="eggNOG" id="ENOG502QY15">
    <property type="taxonomic scope" value="Eukaryota"/>
</dbReference>
<dbReference type="Bgee" id="ENSGACG00000000035">
    <property type="expression patterns" value="Expressed in spleen and 9 other cell types or tissues"/>
</dbReference>
<dbReference type="FunCoup" id="G3N431">
    <property type="interactions" value="540"/>
</dbReference>
<dbReference type="PANTHER" id="PTHR15829">
    <property type="entry name" value="PROTEIN KINASE PKN/PRK1, EFFECTOR"/>
    <property type="match status" value="1"/>
</dbReference>
<evidence type="ECO:0000313" key="5">
    <source>
        <dbReference type="Proteomes" id="UP000007635"/>
    </source>
</evidence>
<feature type="region of interest" description="Disordered" evidence="2">
    <location>
        <begin position="463"/>
        <end position="483"/>
    </location>
</feature>
<dbReference type="InterPro" id="IPR026136">
    <property type="entry name" value="RIPOR3"/>
</dbReference>
<reference evidence="4" key="3">
    <citation type="submission" date="2025-09" db="UniProtKB">
        <authorList>
            <consortium name="Ensembl"/>
        </authorList>
    </citation>
    <scope>IDENTIFICATION</scope>
</reference>
<evidence type="ECO:0000313" key="4">
    <source>
        <dbReference type="Ensembl" id="ENSGACP00000000048.2"/>
    </source>
</evidence>
<reference evidence="4" key="2">
    <citation type="submission" date="2025-08" db="UniProtKB">
        <authorList>
            <consortium name="Ensembl"/>
        </authorList>
    </citation>
    <scope>IDENTIFICATION</scope>
</reference>
<dbReference type="PANTHER" id="PTHR15829:SF15">
    <property type="entry name" value="RIPOR FAMILY MEMBER 3"/>
    <property type="match status" value="1"/>
</dbReference>
<evidence type="ECO:0000259" key="3">
    <source>
        <dbReference type="Pfam" id="PF15903"/>
    </source>
</evidence>
<dbReference type="InterPro" id="IPR031780">
    <property type="entry name" value="FAM65_N"/>
</dbReference>
<evidence type="ECO:0000256" key="2">
    <source>
        <dbReference type="SAM" id="MobiDB-lite"/>
    </source>
</evidence>
<protein>
    <submittedName>
        <fullName evidence="4">RIPOR family member 3</fullName>
    </submittedName>
</protein>
<dbReference type="InParanoid" id="G3N431"/>
<evidence type="ECO:0000256" key="1">
    <source>
        <dbReference type="ARBA" id="ARBA00005744"/>
    </source>
</evidence>